<keyword evidence="5" id="KW-0378">Hydrolase</keyword>
<gene>
    <name evidence="11" type="ORF">BIT28_27845</name>
</gene>
<evidence type="ECO:0000256" key="8">
    <source>
        <dbReference type="ARBA" id="ARBA00048968"/>
    </source>
</evidence>
<accession>A0A1Q9GTN9</accession>
<dbReference type="Pfam" id="PF02578">
    <property type="entry name" value="Cu-oxidase_4"/>
    <property type="match status" value="1"/>
</dbReference>
<comment type="similarity">
    <text evidence="2 10">Belongs to the purine nucleoside phosphorylase YfiH/LACC1 family.</text>
</comment>
<comment type="catalytic activity">
    <reaction evidence="9">
        <text>S-methyl-5'-thioadenosine + phosphate = 5-(methylsulfanyl)-alpha-D-ribose 1-phosphate + adenine</text>
        <dbReference type="Rhea" id="RHEA:11852"/>
        <dbReference type="ChEBI" id="CHEBI:16708"/>
        <dbReference type="ChEBI" id="CHEBI:17509"/>
        <dbReference type="ChEBI" id="CHEBI:43474"/>
        <dbReference type="ChEBI" id="CHEBI:58533"/>
        <dbReference type="EC" id="2.4.2.28"/>
    </reaction>
    <physiologicalReaction direction="left-to-right" evidence="9">
        <dbReference type="Rhea" id="RHEA:11853"/>
    </physiologicalReaction>
</comment>
<dbReference type="AlphaFoldDB" id="A0A1Q9GTN9"/>
<evidence type="ECO:0000256" key="10">
    <source>
        <dbReference type="RuleBase" id="RU361274"/>
    </source>
</evidence>
<dbReference type="InterPro" id="IPR011324">
    <property type="entry name" value="Cytotoxic_necrot_fac-like_cat"/>
</dbReference>
<evidence type="ECO:0000256" key="4">
    <source>
        <dbReference type="ARBA" id="ARBA00022723"/>
    </source>
</evidence>
<comment type="catalytic activity">
    <reaction evidence="8">
        <text>adenosine + phosphate = alpha-D-ribose 1-phosphate + adenine</text>
        <dbReference type="Rhea" id="RHEA:27642"/>
        <dbReference type="ChEBI" id="CHEBI:16335"/>
        <dbReference type="ChEBI" id="CHEBI:16708"/>
        <dbReference type="ChEBI" id="CHEBI:43474"/>
        <dbReference type="ChEBI" id="CHEBI:57720"/>
        <dbReference type="EC" id="2.4.2.1"/>
    </reaction>
    <physiologicalReaction direction="left-to-right" evidence="8">
        <dbReference type="Rhea" id="RHEA:27643"/>
    </physiologicalReaction>
</comment>
<keyword evidence="6" id="KW-0862">Zinc</keyword>
<keyword evidence="3" id="KW-0808">Transferase</keyword>
<dbReference type="RefSeq" id="WP_075763056.1">
    <property type="nucleotide sequence ID" value="NZ_MJIL01000055.1"/>
</dbReference>
<comment type="catalytic activity">
    <reaction evidence="7">
        <text>adenosine + H2O + H(+) = inosine + NH4(+)</text>
        <dbReference type="Rhea" id="RHEA:24408"/>
        <dbReference type="ChEBI" id="CHEBI:15377"/>
        <dbReference type="ChEBI" id="CHEBI:15378"/>
        <dbReference type="ChEBI" id="CHEBI:16335"/>
        <dbReference type="ChEBI" id="CHEBI:17596"/>
        <dbReference type="ChEBI" id="CHEBI:28938"/>
        <dbReference type="EC" id="3.5.4.4"/>
    </reaction>
    <physiologicalReaction direction="left-to-right" evidence="7">
        <dbReference type="Rhea" id="RHEA:24409"/>
    </physiologicalReaction>
</comment>
<proteinExistence type="inferred from homology"/>
<dbReference type="NCBIfam" id="TIGR00726">
    <property type="entry name" value="peptidoglycan editing factor PgeF"/>
    <property type="match status" value="1"/>
</dbReference>
<evidence type="ECO:0000256" key="7">
    <source>
        <dbReference type="ARBA" id="ARBA00047989"/>
    </source>
</evidence>
<dbReference type="STRING" id="1903952.BIT28_27845"/>
<evidence type="ECO:0000256" key="2">
    <source>
        <dbReference type="ARBA" id="ARBA00007353"/>
    </source>
</evidence>
<dbReference type="SUPFAM" id="SSF64438">
    <property type="entry name" value="CNF1/YfiH-like putative cysteine hydrolases"/>
    <property type="match status" value="1"/>
</dbReference>
<dbReference type="GO" id="GO:0016787">
    <property type="term" value="F:hydrolase activity"/>
    <property type="evidence" value="ECO:0007669"/>
    <property type="project" value="UniProtKB-KW"/>
</dbReference>
<dbReference type="Gene3D" id="3.60.140.10">
    <property type="entry name" value="CNF1/YfiH-like putative cysteine hydrolases"/>
    <property type="match status" value="1"/>
</dbReference>
<comment type="catalytic activity">
    <reaction evidence="1">
        <text>inosine + phosphate = alpha-D-ribose 1-phosphate + hypoxanthine</text>
        <dbReference type="Rhea" id="RHEA:27646"/>
        <dbReference type="ChEBI" id="CHEBI:17368"/>
        <dbReference type="ChEBI" id="CHEBI:17596"/>
        <dbReference type="ChEBI" id="CHEBI:43474"/>
        <dbReference type="ChEBI" id="CHEBI:57720"/>
        <dbReference type="EC" id="2.4.2.1"/>
    </reaction>
    <physiologicalReaction direction="left-to-right" evidence="1">
        <dbReference type="Rhea" id="RHEA:27647"/>
    </physiologicalReaction>
</comment>
<keyword evidence="12" id="KW-1185">Reference proteome</keyword>
<evidence type="ECO:0000256" key="1">
    <source>
        <dbReference type="ARBA" id="ARBA00000553"/>
    </source>
</evidence>
<dbReference type="CDD" id="cd16833">
    <property type="entry name" value="YfiH"/>
    <property type="match status" value="1"/>
</dbReference>
<evidence type="ECO:0000313" key="11">
    <source>
        <dbReference type="EMBL" id="OLQ78462.1"/>
    </source>
</evidence>
<keyword evidence="4" id="KW-0479">Metal-binding</keyword>
<comment type="caution">
    <text evidence="11">The sequence shown here is derived from an EMBL/GenBank/DDBJ whole genome shotgun (WGS) entry which is preliminary data.</text>
</comment>
<evidence type="ECO:0000256" key="5">
    <source>
        <dbReference type="ARBA" id="ARBA00022801"/>
    </source>
</evidence>
<evidence type="ECO:0000256" key="3">
    <source>
        <dbReference type="ARBA" id="ARBA00022679"/>
    </source>
</evidence>
<reference evidence="11 12" key="1">
    <citation type="submission" date="2016-09" db="EMBL/GenBank/DDBJ databases">
        <title>Photobacterium proteolyticum sp. nov. a protease producing bacterium isolated from ocean sediments of Laizhou Bay.</title>
        <authorList>
            <person name="Li Y."/>
        </authorList>
    </citation>
    <scope>NUCLEOTIDE SEQUENCE [LARGE SCALE GENOMIC DNA]</scope>
    <source>
        <strain evidence="11 12">13-12</strain>
    </source>
</reference>
<evidence type="ECO:0000256" key="6">
    <source>
        <dbReference type="ARBA" id="ARBA00022833"/>
    </source>
</evidence>
<dbReference type="InterPro" id="IPR003730">
    <property type="entry name" value="Cu_polyphenol_OxRdtase"/>
</dbReference>
<evidence type="ECO:0000313" key="12">
    <source>
        <dbReference type="Proteomes" id="UP000186905"/>
    </source>
</evidence>
<dbReference type="PANTHER" id="PTHR30616">
    <property type="entry name" value="UNCHARACTERIZED PROTEIN YFIH"/>
    <property type="match status" value="1"/>
</dbReference>
<dbReference type="InterPro" id="IPR038371">
    <property type="entry name" value="Cu_polyphenol_OxRdtase_sf"/>
</dbReference>
<protein>
    <recommendedName>
        <fullName evidence="10">Purine nucleoside phosphorylase</fullName>
    </recommendedName>
</protein>
<dbReference type="Proteomes" id="UP000186905">
    <property type="component" value="Unassembled WGS sequence"/>
</dbReference>
<name>A0A1Q9GTN9_9GAMM</name>
<dbReference type="GO" id="GO:0005507">
    <property type="term" value="F:copper ion binding"/>
    <property type="evidence" value="ECO:0007669"/>
    <property type="project" value="TreeGrafter"/>
</dbReference>
<dbReference type="EMBL" id="MJIL01000055">
    <property type="protein sequence ID" value="OLQ78462.1"/>
    <property type="molecule type" value="Genomic_DNA"/>
</dbReference>
<dbReference type="GO" id="GO:0017061">
    <property type="term" value="F:S-methyl-5-thioadenosine phosphorylase activity"/>
    <property type="evidence" value="ECO:0007669"/>
    <property type="project" value="UniProtKB-EC"/>
</dbReference>
<dbReference type="OrthoDB" id="4279at2"/>
<organism evidence="11 12">
    <name type="scientific">Photobacterium proteolyticum</name>
    <dbReference type="NCBI Taxonomy" id="1903952"/>
    <lineage>
        <taxon>Bacteria</taxon>
        <taxon>Pseudomonadati</taxon>
        <taxon>Pseudomonadota</taxon>
        <taxon>Gammaproteobacteria</taxon>
        <taxon>Vibrionales</taxon>
        <taxon>Vibrionaceae</taxon>
        <taxon>Photobacterium</taxon>
    </lineage>
</organism>
<dbReference type="PANTHER" id="PTHR30616:SF2">
    <property type="entry name" value="PURINE NUCLEOSIDE PHOSPHORYLASE LACC1"/>
    <property type="match status" value="1"/>
</dbReference>
<evidence type="ECO:0000256" key="9">
    <source>
        <dbReference type="ARBA" id="ARBA00049893"/>
    </source>
</evidence>
<sequence length="243" mass="26310">MFIVPDWPVPANIKAVSTTREGGVSQQPYQGLNLGSHVGDSIEHVQCNRTQLQQELGLAESPAWLNQTHSTTVIGVNAPLAATPDADGSYTRVADIVCAVMTADCLPILLCDSAGTQVAAVHAGWRGAADGIIEAALDTFHAPADQILAWLGPAIGPDAFEVGNEVREQFMAELPQAEQAFKPYGDKWLADLNLLARQRLQRAGVSKIYGGDFCTFNEPERFYSYRRDGVTGRQASLIWIESQ</sequence>